<evidence type="ECO:0000259" key="2">
    <source>
        <dbReference type="Pfam" id="PF17936"/>
    </source>
</evidence>
<evidence type="ECO:0000313" key="3">
    <source>
        <dbReference type="EMBL" id="QQZ51991.1"/>
    </source>
</evidence>
<dbReference type="InterPro" id="IPR041498">
    <property type="entry name" value="Big_6"/>
</dbReference>
<reference evidence="3" key="1">
    <citation type="submission" date="2021-01" db="EMBL/GenBank/DDBJ databases">
        <title>Genome sequence of Phenylobacterium sp. 20VBR1 isolated from a valley glaceir, Ny-Alesund, Svalbard.</title>
        <authorList>
            <person name="Thomas F.A."/>
            <person name="Krishnan K.P."/>
            <person name="Sinha R.K."/>
        </authorList>
    </citation>
    <scope>NUCLEOTIDE SEQUENCE</scope>
    <source>
        <strain evidence="3">20VBR1</strain>
    </source>
</reference>
<sequence>MCCSLRRTWPISCGPGPGRSASARWPRRPSPRSISTGRAAVVSGVAQAGTAITVRADGRQSADGRASAEGRFAISLTQPLSPGVHTIKIFNDGAENSATIDTSPAAPLAEGPFEAAARPQVCGWTG</sequence>
<accession>A0A974SAJ1</accession>
<protein>
    <recommendedName>
        <fullName evidence="2">Bacterial Ig domain-containing protein</fullName>
    </recommendedName>
</protein>
<dbReference type="Gene3D" id="2.60.40.10">
    <property type="entry name" value="Immunoglobulins"/>
    <property type="match status" value="1"/>
</dbReference>
<organism evidence="3">
    <name type="scientific">Phenylobacterium glaciei</name>
    <dbReference type="NCBI Taxonomy" id="2803784"/>
    <lineage>
        <taxon>Bacteria</taxon>
        <taxon>Pseudomonadati</taxon>
        <taxon>Pseudomonadota</taxon>
        <taxon>Alphaproteobacteria</taxon>
        <taxon>Caulobacterales</taxon>
        <taxon>Caulobacteraceae</taxon>
        <taxon>Phenylobacterium</taxon>
    </lineage>
</organism>
<gene>
    <name evidence="3" type="ORF">JKL49_13355</name>
</gene>
<evidence type="ECO:0000256" key="1">
    <source>
        <dbReference type="SAM" id="MobiDB-lite"/>
    </source>
</evidence>
<dbReference type="InterPro" id="IPR013783">
    <property type="entry name" value="Ig-like_fold"/>
</dbReference>
<proteinExistence type="predicted"/>
<dbReference type="EMBL" id="CP068570">
    <property type="protein sequence ID" value="QQZ51991.1"/>
    <property type="molecule type" value="Genomic_DNA"/>
</dbReference>
<dbReference type="AlphaFoldDB" id="A0A974SAJ1"/>
<dbReference type="Pfam" id="PF17936">
    <property type="entry name" value="Big_6"/>
    <property type="match status" value="1"/>
</dbReference>
<name>A0A974SAJ1_9CAUL</name>
<feature type="region of interest" description="Disordered" evidence="1">
    <location>
        <begin position="14"/>
        <end position="36"/>
    </location>
</feature>
<feature type="domain" description="Bacterial Ig" evidence="2">
    <location>
        <begin position="39"/>
        <end position="98"/>
    </location>
</feature>